<dbReference type="EMBL" id="CP097504">
    <property type="protein sequence ID" value="URD89705.1"/>
    <property type="molecule type" value="Genomic_DNA"/>
</dbReference>
<sequence length="258" mass="28465">MAVTSGDEKRLKLVEGDAADGSFVLLKAIDKRAHRIVPQLDDAATEASKNPRPLAVEARAFTWLRFVSNSDLCLDDYTSLQYKFARSTEHSVCPPRNHDRLCVAACSMISYELVRSRYVKLTKDQDAPLEEIRPGELNQPVQSVFDVLFWGSAGVPSAGNLCLRAMNHLLMNVELLELVCIITIAELSMSALYGPLLHSWVFHLSGALGNERSVIRTPRCSDLGISVNEDLPLVQVFISSSINLGSTLQQNSGMEFSL</sequence>
<gene>
    <name evidence="1" type="ORF">MUK42_27777</name>
</gene>
<protein>
    <submittedName>
        <fullName evidence="1">Uncharacterized protein</fullName>
    </submittedName>
</protein>
<evidence type="ECO:0000313" key="1">
    <source>
        <dbReference type="EMBL" id="URD89705.1"/>
    </source>
</evidence>
<proteinExistence type="predicted"/>
<evidence type="ECO:0000313" key="2">
    <source>
        <dbReference type="Proteomes" id="UP001055439"/>
    </source>
</evidence>
<organism evidence="1 2">
    <name type="scientific">Musa troglodytarum</name>
    <name type="common">fe'i banana</name>
    <dbReference type="NCBI Taxonomy" id="320322"/>
    <lineage>
        <taxon>Eukaryota</taxon>
        <taxon>Viridiplantae</taxon>
        <taxon>Streptophyta</taxon>
        <taxon>Embryophyta</taxon>
        <taxon>Tracheophyta</taxon>
        <taxon>Spermatophyta</taxon>
        <taxon>Magnoliopsida</taxon>
        <taxon>Liliopsida</taxon>
        <taxon>Zingiberales</taxon>
        <taxon>Musaceae</taxon>
        <taxon>Musa</taxon>
    </lineage>
</organism>
<dbReference type="AlphaFoldDB" id="A0A9E7F6X2"/>
<dbReference type="Proteomes" id="UP001055439">
    <property type="component" value="Chromosome 2"/>
</dbReference>
<reference evidence="1" key="1">
    <citation type="submission" date="2022-05" db="EMBL/GenBank/DDBJ databases">
        <title>The Musa troglodytarum L. genome provides insights into the mechanism of non-climacteric behaviour and enrichment of carotenoids.</title>
        <authorList>
            <person name="Wang J."/>
        </authorList>
    </citation>
    <scope>NUCLEOTIDE SEQUENCE</scope>
    <source>
        <tissue evidence="1">Leaf</tissue>
    </source>
</reference>
<accession>A0A9E7F6X2</accession>
<keyword evidence="2" id="KW-1185">Reference proteome</keyword>
<name>A0A9E7F6X2_9LILI</name>